<dbReference type="RefSeq" id="WP_238208536.1">
    <property type="nucleotide sequence ID" value="NZ_JBHTND010000030.1"/>
</dbReference>
<keyword evidence="2" id="KW-1185">Reference proteome</keyword>
<name>A0ABW3X1P2_9HYPH</name>
<gene>
    <name evidence="1" type="ORF">ACFQ4G_18145</name>
</gene>
<sequence length="80" mass="8560">MSTTADTITLPSHWASFLINGDASGLDDGEQERIEAHLKGVPGHIVGVEEGSERFTWCYAMYGGDARGGGVADYTILRDS</sequence>
<organism evidence="1 2">
    <name type="scientific">Methylobacterium marchantiae</name>
    <dbReference type="NCBI Taxonomy" id="600331"/>
    <lineage>
        <taxon>Bacteria</taxon>
        <taxon>Pseudomonadati</taxon>
        <taxon>Pseudomonadota</taxon>
        <taxon>Alphaproteobacteria</taxon>
        <taxon>Hyphomicrobiales</taxon>
        <taxon>Methylobacteriaceae</taxon>
        <taxon>Methylobacterium</taxon>
    </lineage>
</organism>
<reference evidence="2" key="1">
    <citation type="journal article" date="2019" name="Int. J. Syst. Evol. Microbiol.">
        <title>The Global Catalogue of Microorganisms (GCM) 10K type strain sequencing project: providing services to taxonomists for standard genome sequencing and annotation.</title>
        <authorList>
            <consortium name="The Broad Institute Genomics Platform"/>
            <consortium name="The Broad Institute Genome Sequencing Center for Infectious Disease"/>
            <person name="Wu L."/>
            <person name="Ma J."/>
        </authorList>
    </citation>
    <scope>NUCLEOTIDE SEQUENCE [LARGE SCALE GENOMIC DNA]</scope>
    <source>
        <strain evidence="2">CCUG 56108</strain>
    </source>
</reference>
<dbReference type="EMBL" id="JBHTND010000030">
    <property type="protein sequence ID" value="MFD1303497.1"/>
    <property type="molecule type" value="Genomic_DNA"/>
</dbReference>
<proteinExistence type="predicted"/>
<evidence type="ECO:0000313" key="2">
    <source>
        <dbReference type="Proteomes" id="UP001597176"/>
    </source>
</evidence>
<dbReference type="Proteomes" id="UP001597176">
    <property type="component" value="Unassembled WGS sequence"/>
</dbReference>
<comment type="caution">
    <text evidence="1">The sequence shown here is derived from an EMBL/GenBank/DDBJ whole genome shotgun (WGS) entry which is preliminary data.</text>
</comment>
<protein>
    <submittedName>
        <fullName evidence="1">Uncharacterized protein</fullName>
    </submittedName>
</protein>
<evidence type="ECO:0000313" key="1">
    <source>
        <dbReference type="EMBL" id="MFD1303497.1"/>
    </source>
</evidence>
<accession>A0ABW3X1P2</accession>